<evidence type="ECO:0000256" key="3">
    <source>
        <dbReference type="ARBA" id="ARBA00022679"/>
    </source>
</evidence>
<dbReference type="PANTHER" id="PTHR13370">
    <property type="entry name" value="RNA METHYLASE-RELATED"/>
    <property type="match status" value="1"/>
</dbReference>
<name>A0A098YTT1_9BACT</name>
<keyword evidence="2 6" id="KW-0489">Methyltransferase</keyword>
<feature type="domain" description="DNA methylase N-4/N-6" evidence="5">
    <location>
        <begin position="60"/>
        <end position="282"/>
    </location>
</feature>
<dbReference type="EMBL" id="JRPQ01000058">
    <property type="protein sequence ID" value="KGI22717.1"/>
    <property type="molecule type" value="Genomic_DNA"/>
</dbReference>
<protein>
    <recommendedName>
        <fullName evidence="4">Methyltransferase</fullName>
        <ecNumber evidence="4">2.1.1.-</ecNumber>
    </recommendedName>
</protein>
<dbReference type="Proteomes" id="UP000029723">
    <property type="component" value="Unassembled WGS sequence"/>
</dbReference>
<dbReference type="GO" id="GO:0005737">
    <property type="term" value="C:cytoplasm"/>
    <property type="evidence" value="ECO:0007669"/>
    <property type="project" value="TreeGrafter"/>
</dbReference>
<dbReference type="InterPro" id="IPR002941">
    <property type="entry name" value="DNA_methylase_N4/N6"/>
</dbReference>
<comment type="similarity">
    <text evidence="1 4">Belongs to the N(4)/N(6)-methyltransferase family.</text>
</comment>
<dbReference type="OrthoDB" id="9800801at2"/>
<evidence type="ECO:0000259" key="5">
    <source>
        <dbReference type="Pfam" id="PF01555"/>
    </source>
</evidence>
<organism evidence="6 7">
    <name type="scientific">Hoylesella timonensis S9-PR14</name>
    <dbReference type="NCBI Taxonomy" id="1401062"/>
    <lineage>
        <taxon>Bacteria</taxon>
        <taxon>Pseudomonadati</taxon>
        <taxon>Bacteroidota</taxon>
        <taxon>Bacteroidia</taxon>
        <taxon>Bacteroidales</taxon>
        <taxon>Prevotellaceae</taxon>
        <taxon>Hoylesella</taxon>
    </lineage>
</organism>
<dbReference type="GO" id="GO:0003677">
    <property type="term" value="F:DNA binding"/>
    <property type="evidence" value="ECO:0007669"/>
    <property type="project" value="InterPro"/>
</dbReference>
<proteinExistence type="inferred from homology"/>
<evidence type="ECO:0000256" key="2">
    <source>
        <dbReference type="ARBA" id="ARBA00022603"/>
    </source>
</evidence>
<comment type="caution">
    <text evidence="6">The sequence shown here is derived from an EMBL/GenBank/DDBJ whole genome shotgun (WGS) entry which is preliminary data.</text>
</comment>
<dbReference type="AlphaFoldDB" id="A0A098YTT1"/>
<keyword evidence="3" id="KW-0808">Transferase</keyword>
<dbReference type="GO" id="GO:0008170">
    <property type="term" value="F:N-methyltransferase activity"/>
    <property type="evidence" value="ECO:0007669"/>
    <property type="project" value="InterPro"/>
</dbReference>
<accession>A0A098YTT1</accession>
<gene>
    <name evidence="6" type="ORF">HMPREF9304_02905</name>
</gene>
<dbReference type="PANTHER" id="PTHR13370:SF24">
    <property type="entry name" value="TYPE III RESTRICTION-MODIFICATION ENZYME STYLTI MOD SUBUNIT"/>
    <property type="match status" value="1"/>
</dbReference>
<sequence>MTEKVRAERNRTLTVSASEIPTLEKFILSANDIKKSFVDDSIINADLFDCLDYIPNGYFNLIIIDPPYNLDKDFHGKKFSSMKSDAYEDYLRSWFYKVCDKLAPNGSLYVCGDWKCTSSMQRVIEERLTVINRITWQREKGRGAKFNWKNAMEDIWFAVRNPKDYYFDVDAVMMKRKVIAPYKVDGNPKDWEETENGNFRITYPSNFWDDISIPFWSMPENTDHPTQKPEKLYAKLVLASTKLGDKIFDPFLGSGTTAVVAQKLGRSYCGVEINREYCYWAVKRLMNAISNNTIQGYEDGVFWERNSLGDQKKQQIQSKINKKVKELKDSPSLFD</sequence>
<dbReference type="PRINTS" id="PR00508">
    <property type="entry name" value="S21N4MTFRASE"/>
</dbReference>
<dbReference type="RefSeq" id="WP_036926269.1">
    <property type="nucleotide sequence ID" value="NZ_JRPQ01000058.1"/>
</dbReference>
<dbReference type="EC" id="2.1.1.-" evidence="4"/>
<dbReference type="InterPro" id="IPR002052">
    <property type="entry name" value="DNA_methylase_N6_adenine_CS"/>
</dbReference>
<dbReference type="Pfam" id="PF01555">
    <property type="entry name" value="N6_N4_Mtase"/>
    <property type="match status" value="1"/>
</dbReference>
<evidence type="ECO:0000313" key="7">
    <source>
        <dbReference type="Proteomes" id="UP000029723"/>
    </source>
</evidence>
<dbReference type="SUPFAM" id="SSF53335">
    <property type="entry name" value="S-adenosyl-L-methionine-dependent methyltransferases"/>
    <property type="match status" value="1"/>
</dbReference>
<dbReference type="InterPro" id="IPR029063">
    <property type="entry name" value="SAM-dependent_MTases_sf"/>
</dbReference>
<evidence type="ECO:0000313" key="6">
    <source>
        <dbReference type="EMBL" id="KGI22717.1"/>
    </source>
</evidence>
<dbReference type="GO" id="GO:0032259">
    <property type="term" value="P:methylation"/>
    <property type="evidence" value="ECO:0007669"/>
    <property type="project" value="UniProtKB-KW"/>
</dbReference>
<evidence type="ECO:0000256" key="4">
    <source>
        <dbReference type="RuleBase" id="RU362026"/>
    </source>
</evidence>
<reference evidence="6 7" key="1">
    <citation type="submission" date="2014-07" db="EMBL/GenBank/DDBJ databases">
        <authorList>
            <person name="McCorrison J."/>
            <person name="Sanka R."/>
            <person name="Torralba M."/>
            <person name="Gillis M."/>
            <person name="Haft D.H."/>
            <person name="Methe B."/>
            <person name="Sutton G."/>
            <person name="Nelson K.E."/>
        </authorList>
    </citation>
    <scope>NUCLEOTIDE SEQUENCE [LARGE SCALE GENOMIC DNA]</scope>
    <source>
        <strain evidence="6 7">S9-PR14</strain>
    </source>
</reference>
<dbReference type="InterPro" id="IPR001091">
    <property type="entry name" value="RM_Methyltransferase"/>
</dbReference>
<evidence type="ECO:0000256" key="1">
    <source>
        <dbReference type="ARBA" id="ARBA00006594"/>
    </source>
</evidence>
<dbReference type="Gene3D" id="3.40.50.150">
    <property type="entry name" value="Vaccinia Virus protein VP39"/>
    <property type="match status" value="1"/>
</dbReference>
<dbReference type="PROSITE" id="PS00092">
    <property type="entry name" value="N6_MTASE"/>
    <property type="match status" value="1"/>
</dbReference>